<gene>
    <name evidence="1" type="ORF">JG687_00006746</name>
</gene>
<protein>
    <submittedName>
        <fullName evidence="1">Uncharacterized protein</fullName>
    </submittedName>
</protein>
<sequence length="164" mass="18192">AGHGDTATLRIKLNDQWVRSWLTDPACGVPLISRTITSSLPVFCTHSHLHRLVTQSCKTCATCKQRMTRRATMTRSFTNKISSVELHLSLGSCVSNQFVERLVSQGTTEISTVFERTVATSVVHLRIARSKTLSGYNGKTKLACFWIQRFRSPKNGSIGFSCGQ</sequence>
<organism evidence="1 2">
    <name type="scientific">Phytophthora cactorum</name>
    <dbReference type="NCBI Taxonomy" id="29920"/>
    <lineage>
        <taxon>Eukaryota</taxon>
        <taxon>Sar</taxon>
        <taxon>Stramenopiles</taxon>
        <taxon>Oomycota</taxon>
        <taxon>Peronosporomycetes</taxon>
        <taxon>Peronosporales</taxon>
        <taxon>Peronosporaceae</taxon>
        <taxon>Phytophthora</taxon>
    </lineage>
</organism>
<comment type="caution">
    <text evidence="1">The sequence shown here is derived from an EMBL/GenBank/DDBJ whole genome shotgun (WGS) entry which is preliminary data.</text>
</comment>
<evidence type="ECO:0000313" key="2">
    <source>
        <dbReference type="Proteomes" id="UP000688947"/>
    </source>
</evidence>
<proteinExistence type="predicted"/>
<dbReference type="Proteomes" id="UP000688947">
    <property type="component" value="Unassembled WGS sequence"/>
</dbReference>
<dbReference type="AlphaFoldDB" id="A0A8T1UHH0"/>
<reference evidence="1" key="1">
    <citation type="submission" date="2021-01" db="EMBL/GenBank/DDBJ databases">
        <title>Phytophthora aleatoria, a newly-described species from Pinus radiata is distinct from Phytophthora cactorum isolates based on comparative genomics.</title>
        <authorList>
            <person name="Mcdougal R."/>
            <person name="Panda P."/>
            <person name="Williams N."/>
            <person name="Studholme D.J."/>
        </authorList>
    </citation>
    <scope>NUCLEOTIDE SEQUENCE</scope>
    <source>
        <strain evidence="1">NZFS 3830</strain>
    </source>
</reference>
<accession>A0A8T1UHH0</accession>
<evidence type="ECO:0000313" key="1">
    <source>
        <dbReference type="EMBL" id="KAG6963141.1"/>
    </source>
</evidence>
<feature type="non-terminal residue" evidence="1">
    <location>
        <position position="1"/>
    </location>
</feature>
<dbReference type="EMBL" id="JAENGZ010000281">
    <property type="protein sequence ID" value="KAG6963141.1"/>
    <property type="molecule type" value="Genomic_DNA"/>
</dbReference>
<name>A0A8T1UHH0_9STRA</name>